<feature type="compositionally biased region" description="Gly residues" evidence="1">
    <location>
        <begin position="340"/>
        <end position="353"/>
    </location>
</feature>
<sequence length="420" mass="41776">ARRTLALPRLPAVLAGEHGLGVRHGGHAPGAAAGGDADAGRLRVPNRPDRLRRGSAAAGARAGRRGLGRPAPPAAAAAGDRSAAGADPAGGAGGVVVGRPVGAAPGRGRARDRHPDRGLRDRGPGDGRHAAGAGGLRRGQRQALRRGVGRGHRRTRIGRGAGPGGRSGPGDAGRRGVVPLVLGLPAPDAVRRAAGRRGGGRIGVGGGAGRAAGDRAQPAAAADHAGEQRPNLHRRDRLGDAGAVRRADPKPGVRYDRGRALGDRGRGLARVVGGEPGGAARWRRSGAGLRVGRHRAGDGAGRGGVRRADAGRHDVDRRLVGDHGRLAALRHQPVQPAPGGDAGTAAGAGGGGDAGRDPWRRGTGRAGRRGDRRDPRPARGDAAGGAVAGRPAADPAAIAGVRAAGDAGGAPGPRPPRRRV</sequence>
<dbReference type="EMBL" id="CADCWE010000002">
    <property type="protein sequence ID" value="CAA9518055.1"/>
    <property type="molecule type" value="Genomic_DNA"/>
</dbReference>
<feature type="non-terminal residue" evidence="2">
    <location>
        <position position="420"/>
    </location>
</feature>
<feature type="compositionally biased region" description="Low complexity" evidence="1">
    <location>
        <begin position="214"/>
        <end position="223"/>
    </location>
</feature>
<feature type="compositionally biased region" description="Basic and acidic residues" evidence="1">
    <location>
        <begin position="368"/>
        <end position="379"/>
    </location>
</feature>
<accession>A0A6J4T9Y0</accession>
<feature type="non-terminal residue" evidence="2">
    <location>
        <position position="1"/>
    </location>
</feature>
<proteinExistence type="predicted"/>
<feature type="compositionally biased region" description="Gly residues" evidence="1">
    <location>
        <begin position="159"/>
        <end position="171"/>
    </location>
</feature>
<feature type="region of interest" description="Disordered" evidence="1">
    <location>
        <begin position="19"/>
        <end position="176"/>
    </location>
</feature>
<feature type="compositionally biased region" description="Gly residues" evidence="1">
    <location>
        <begin position="200"/>
        <end position="210"/>
    </location>
</feature>
<feature type="compositionally biased region" description="Low complexity" evidence="1">
    <location>
        <begin position="97"/>
        <end position="107"/>
    </location>
</feature>
<reference evidence="2" key="1">
    <citation type="submission" date="2020-02" db="EMBL/GenBank/DDBJ databases">
        <authorList>
            <person name="Meier V. D."/>
        </authorList>
    </citation>
    <scope>NUCLEOTIDE SEQUENCE</scope>
    <source>
        <strain evidence="2">AVDCRST_MAG73</strain>
    </source>
</reference>
<feature type="region of interest" description="Disordered" evidence="1">
    <location>
        <begin position="287"/>
        <end position="313"/>
    </location>
</feature>
<organism evidence="2">
    <name type="scientific">uncultured Thermomicrobiales bacterium</name>
    <dbReference type="NCBI Taxonomy" id="1645740"/>
    <lineage>
        <taxon>Bacteria</taxon>
        <taxon>Pseudomonadati</taxon>
        <taxon>Thermomicrobiota</taxon>
        <taxon>Thermomicrobia</taxon>
        <taxon>Thermomicrobiales</taxon>
        <taxon>environmental samples</taxon>
    </lineage>
</organism>
<feature type="compositionally biased region" description="Basic and acidic residues" evidence="1">
    <location>
        <begin position="113"/>
        <end position="129"/>
    </location>
</feature>
<dbReference type="AlphaFoldDB" id="A0A6J4T9Y0"/>
<feature type="region of interest" description="Disordered" evidence="1">
    <location>
        <begin position="192"/>
        <end position="260"/>
    </location>
</feature>
<evidence type="ECO:0000256" key="1">
    <source>
        <dbReference type="SAM" id="MobiDB-lite"/>
    </source>
</evidence>
<feature type="compositionally biased region" description="Low complexity" evidence="1">
    <location>
        <begin position="388"/>
        <end position="405"/>
    </location>
</feature>
<feature type="region of interest" description="Disordered" evidence="1">
    <location>
        <begin position="331"/>
        <end position="420"/>
    </location>
</feature>
<protein>
    <submittedName>
        <fullName evidence="2">Uncharacterized protein</fullName>
    </submittedName>
</protein>
<evidence type="ECO:0000313" key="2">
    <source>
        <dbReference type="EMBL" id="CAA9518055.1"/>
    </source>
</evidence>
<feature type="compositionally biased region" description="Low complexity" evidence="1">
    <location>
        <begin position="74"/>
        <end position="87"/>
    </location>
</feature>
<feature type="compositionally biased region" description="Basic and acidic residues" evidence="1">
    <location>
        <begin position="38"/>
        <end position="52"/>
    </location>
</feature>
<gene>
    <name evidence="2" type="ORF">AVDCRST_MAG73-19</name>
</gene>
<feature type="compositionally biased region" description="Basic and acidic residues" evidence="1">
    <location>
        <begin position="237"/>
        <end position="260"/>
    </location>
</feature>
<feature type="compositionally biased region" description="Basic residues" evidence="1">
    <location>
        <begin position="138"/>
        <end position="157"/>
    </location>
</feature>
<name>A0A6J4T9Y0_9BACT</name>